<dbReference type="Proteomes" id="UP001140510">
    <property type="component" value="Unassembled WGS sequence"/>
</dbReference>
<protein>
    <submittedName>
        <fullName evidence="1">Uncharacterized protein</fullName>
    </submittedName>
</protein>
<proteinExistence type="predicted"/>
<accession>A0A9W8Z773</accession>
<name>A0A9W8Z773_9PLEO</name>
<dbReference type="AlphaFoldDB" id="A0A9W8Z773"/>
<dbReference type="EMBL" id="JAPEVA010000082">
    <property type="protein sequence ID" value="KAJ4400837.1"/>
    <property type="molecule type" value="Genomic_DNA"/>
</dbReference>
<comment type="caution">
    <text evidence="1">The sequence shown here is derived from an EMBL/GenBank/DDBJ whole genome shotgun (WGS) entry which is preliminary data.</text>
</comment>
<reference evidence="1" key="1">
    <citation type="submission" date="2022-10" db="EMBL/GenBank/DDBJ databases">
        <title>Tapping the CABI collections for fungal endophytes: first genome assemblies for Collariella, Neodidymelliopsis, Ascochyta clinopodiicola, Didymella pomorum, Didymosphaeria variabile, Neocosmospora piperis and Neocucurbitaria cava.</title>
        <authorList>
            <person name="Hill R."/>
        </authorList>
    </citation>
    <scope>NUCLEOTIDE SEQUENCE</scope>
    <source>
        <strain evidence="1">IMI 355091</strain>
    </source>
</reference>
<organism evidence="1 2">
    <name type="scientific">Didymella pomorum</name>
    <dbReference type="NCBI Taxonomy" id="749634"/>
    <lineage>
        <taxon>Eukaryota</taxon>
        <taxon>Fungi</taxon>
        <taxon>Dikarya</taxon>
        <taxon>Ascomycota</taxon>
        <taxon>Pezizomycotina</taxon>
        <taxon>Dothideomycetes</taxon>
        <taxon>Pleosporomycetidae</taxon>
        <taxon>Pleosporales</taxon>
        <taxon>Pleosporineae</taxon>
        <taxon>Didymellaceae</taxon>
        <taxon>Didymella</taxon>
    </lineage>
</organism>
<evidence type="ECO:0000313" key="1">
    <source>
        <dbReference type="EMBL" id="KAJ4400837.1"/>
    </source>
</evidence>
<sequence>MEGLHDRLVEKVQTLSDLELAALVCLVAEQHCIIETEEQLLDTVESELKLVASNVFGLTWAVLNCKEQTTVDDFGCGILVKDEAEDDYFNSKSEASNVKACHLCLMYDVQRLTISSVRVALWLAKAA</sequence>
<evidence type="ECO:0000313" key="2">
    <source>
        <dbReference type="Proteomes" id="UP001140510"/>
    </source>
</evidence>
<gene>
    <name evidence="1" type="ORF">N0V91_008344</name>
</gene>
<dbReference type="OrthoDB" id="444631at2759"/>
<keyword evidence="2" id="KW-1185">Reference proteome</keyword>